<organism evidence="8 9">
    <name type="scientific">Natrinema salaciae</name>
    <dbReference type="NCBI Taxonomy" id="1186196"/>
    <lineage>
        <taxon>Archaea</taxon>
        <taxon>Methanobacteriati</taxon>
        <taxon>Methanobacteriota</taxon>
        <taxon>Stenosarchaea group</taxon>
        <taxon>Halobacteria</taxon>
        <taxon>Halobacteriales</taxon>
        <taxon>Natrialbaceae</taxon>
        <taxon>Natrinema</taxon>
    </lineage>
</organism>
<dbReference type="PIRSF" id="PIRSF000429">
    <property type="entry name" value="Ac-CoA_Ac_transf"/>
    <property type="match status" value="1"/>
</dbReference>
<sequence length="403" mass="42183">MPDTDTDLVLVDGARTPHGTLLGSLAGIEPVELGRTALDGLLERVEIAGAEIDWVGLGNAIQAGIGQAPGRQAVVESSVPNETAVTTVNEASGSGLRAIALAADRIAAGRAEIAVAGGFESMSNAPWVLPDYRSGRRYGDVELKDSMILDSLWDVSLDVHMGEITEGLVDREEIPREAQDEYALESHRLAAEAIESGAFDEEIVPVETSGASETNRADDGDAVDRDQGPRPDSTLSDLARLPTPFRDDGTITPGNASKLSDGAGAVLLADGDVAADRDLAPLATLVDYDVVYRDPDAFNEAVGDVVESLLERNELAVADVDAFWINEAFAAQSVYVMDRVGIPREKMNPRGGAVAFGHPIGASGGMLAASLGYQLRDDSDVARGLVGMSVGGGGAIMALLEQY</sequence>
<feature type="region of interest" description="Disordered" evidence="5">
    <location>
        <begin position="208"/>
        <end position="256"/>
    </location>
</feature>
<accession>A0A1H9AE70</accession>
<dbReference type="Pfam" id="PF02803">
    <property type="entry name" value="Thiolase_C"/>
    <property type="match status" value="1"/>
</dbReference>
<dbReference type="GO" id="GO:0016747">
    <property type="term" value="F:acyltransferase activity, transferring groups other than amino-acyl groups"/>
    <property type="evidence" value="ECO:0007669"/>
    <property type="project" value="InterPro"/>
</dbReference>
<dbReference type="PANTHER" id="PTHR18919:SF107">
    <property type="entry name" value="ACETYL-COA ACETYLTRANSFERASE, CYTOSOLIC"/>
    <property type="match status" value="1"/>
</dbReference>
<keyword evidence="3" id="KW-0414">Isoprene biosynthesis</keyword>
<dbReference type="NCBIfam" id="TIGR01930">
    <property type="entry name" value="AcCoA-C-Actrans"/>
    <property type="match status" value="1"/>
</dbReference>
<evidence type="ECO:0000313" key="8">
    <source>
        <dbReference type="EMBL" id="SEP74970.1"/>
    </source>
</evidence>
<dbReference type="RefSeq" id="WP_090612569.1">
    <property type="nucleotide sequence ID" value="NZ_FOFD01000001.1"/>
</dbReference>
<dbReference type="EMBL" id="FOFD01000001">
    <property type="protein sequence ID" value="SEP74970.1"/>
    <property type="molecule type" value="Genomic_DNA"/>
</dbReference>
<evidence type="ECO:0000256" key="1">
    <source>
        <dbReference type="ARBA" id="ARBA00010982"/>
    </source>
</evidence>
<keyword evidence="4" id="KW-0012">Acyltransferase</keyword>
<comment type="similarity">
    <text evidence="1">Belongs to the thiolase-like superfamily. Thiolase family.</text>
</comment>
<proteinExistence type="inferred from homology"/>
<dbReference type="Gene3D" id="3.40.47.10">
    <property type="match status" value="1"/>
</dbReference>
<evidence type="ECO:0000256" key="3">
    <source>
        <dbReference type="ARBA" id="ARBA00023229"/>
    </source>
</evidence>
<dbReference type="SUPFAM" id="SSF53901">
    <property type="entry name" value="Thiolase-like"/>
    <property type="match status" value="2"/>
</dbReference>
<gene>
    <name evidence="8" type="ORF">SAMN04489841_0427</name>
</gene>
<keyword evidence="9" id="KW-1185">Reference proteome</keyword>
<dbReference type="CDD" id="cd00751">
    <property type="entry name" value="thiolase"/>
    <property type="match status" value="1"/>
</dbReference>
<dbReference type="InterPro" id="IPR020616">
    <property type="entry name" value="Thiolase_N"/>
</dbReference>
<dbReference type="InterPro" id="IPR002155">
    <property type="entry name" value="Thiolase"/>
</dbReference>
<reference evidence="9" key="1">
    <citation type="submission" date="2016-10" db="EMBL/GenBank/DDBJ databases">
        <authorList>
            <person name="Varghese N."/>
            <person name="Submissions S."/>
        </authorList>
    </citation>
    <scope>NUCLEOTIDE SEQUENCE [LARGE SCALE GENOMIC DNA]</scope>
    <source>
        <strain evidence="9">DSM 25055</strain>
    </source>
</reference>
<dbReference type="InterPro" id="IPR020613">
    <property type="entry name" value="Thiolase_CS"/>
</dbReference>
<evidence type="ECO:0000256" key="5">
    <source>
        <dbReference type="SAM" id="MobiDB-lite"/>
    </source>
</evidence>
<dbReference type="GO" id="GO:0008299">
    <property type="term" value="P:isoprenoid biosynthetic process"/>
    <property type="evidence" value="ECO:0007669"/>
    <property type="project" value="UniProtKB-KW"/>
</dbReference>
<name>A0A1H9AE70_9EURY</name>
<dbReference type="PANTHER" id="PTHR18919">
    <property type="entry name" value="ACETYL-COA C-ACYLTRANSFERASE"/>
    <property type="match status" value="1"/>
</dbReference>
<feature type="compositionally biased region" description="Basic and acidic residues" evidence="5">
    <location>
        <begin position="215"/>
        <end position="229"/>
    </location>
</feature>
<dbReference type="Pfam" id="PF00108">
    <property type="entry name" value="Thiolase_N"/>
    <property type="match status" value="1"/>
</dbReference>
<evidence type="ECO:0000256" key="4">
    <source>
        <dbReference type="ARBA" id="ARBA00023315"/>
    </source>
</evidence>
<dbReference type="STRING" id="1186196.SAMN04489841_0427"/>
<evidence type="ECO:0000259" key="6">
    <source>
        <dbReference type="Pfam" id="PF00108"/>
    </source>
</evidence>
<evidence type="ECO:0000313" key="9">
    <source>
        <dbReference type="Proteomes" id="UP000199114"/>
    </source>
</evidence>
<evidence type="ECO:0000256" key="2">
    <source>
        <dbReference type="ARBA" id="ARBA00022679"/>
    </source>
</evidence>
<protein>
    <submittedName>
        <fullName evidence="8">Acetyl-CoA C-acetyltransferase</fullName>
    </submittedName>
</protein>
<dbReference type="PROSITE" id="PS00737">
    <property type="entry name" value="THIOLASE_2"/>
    <property type="match status" value="1"/>
</dbReference>
<dbReference type="AlphaFoldDB" id="A0A1H9AE70"/>
<evidence type="ECO:0000259" key="7">
    <source>
        <dbReference type="Pfam" id="PF02803"/>
    </source>
</evidence>
<dbReference type="InterPro" id="IPR020617">
    <property type="entry name" value="Thiolase_C"/>
</dbReference>
<keyword evidence="2 8" id="KW-0808">Transferase</keyword>
<dbReference type="InterPro" id="IPR016039">
    <property type="entry name" value="Thiolase-like"/>
</dbReference>
<feature type="domain" description="Thiolase N-terminal" evidence="6">
    <location>
        <begin position="9"/>
        <end position="270"/>
    </location>
</feature>
<dbReference type="Proteomes" id="UP000199114">
    <property type="component" value="Unassembled WGS sequence"/>
</dbReference>
<dbReference type="OrthoDB" id="25212at2157"/>
<feature type="domain" description="Thiolase C-terminal" evidence="7">
    <location>
        <begin position="280"/>
        <end position="401"/>
    </location>
</feature>